<dbReference type="Pfam" id="PF13191">
    <property type="entry name" value="AAA_16"/>
    <property type="match status" value="1"/>
</dbReference>
<dbReference type="SMART" id="SM00421">
    <property type="entry name" value="HTH_LUXR"/>
    <property type="match status" value="1"/>
</dbReference>
<dbReference type="PROSITE" id="PS50043">
    <property type="entry name" value="HTH_LUXR_2"/>
    <property type="match status" value="1"/>
</dbReference>
<dbReference type="SUPFAM" id="SSF52540">
    <property type="entry name" value="P-loop containing nucleoside triphosphate hydrolases"/>
    <property type="match status" value="1"/>
</dbReference>
<dbReference type="Gene3D" id="1.10.10.10">
    <property type="entry name" value="Winged helix-like DNA-binding domain superfamily/Winged helix DNA-binding domain"/>
    <property type="match status" value="1"/>
</dbReference>
<gene>
    <name evidence="5" type="ORF">FE697_006835</name>
</gene>
<name>A0A5Q6RYZ0_9ACTN</name>
<keyword evidence="2" id="KW-0067">ATP-binding</keyword>
<evidence type="ECO:0000256" key="2">
    <source>
        <dbReference type="ARBA" id="ARBA00022840"/>
    </source>
</evidence>
<dbReference type="GO" id="GO:0005737">
    <property type="term" value="C:cytoplasm"/>
    <property type="evidence" value="ECO:0007669"/>
    <property type="project" value="TreeGrafter"/>
</dbReference>
<dbReference type="SUPFAM" id="SSF46894">
    <property type="entry name" value="C-terminal effector domain of the bipartite response regulators"/>
    <property type="match status" value="1"/>
</dbReference>
<sequence length="969" mass="104214">MPTCHDAEMDRAAPSPPAPPVLVGRDDECRRLDALLSSAASARAGIMLVNGDAGIGKTALVRSVVDTFAARTRGTTVLTGTGLPLASMNVPLLAVRGLVRSRPAHHPGLDLGTDQDVSEAPVAFDEWLDTLLKHGPVVLVLDDLHWTDQSSLDVLHYVVTGPENRPLAILATVRTSEVGDRHPLSRWVADVRRLPRVEELPLGPLGKPATLDQLAALLGGTPHLSLVDDVYAHTAGNPYFTRLLAAGLPHDARALPDTMPSSLRSALLRTWSTLSPTARRGTQVLAVGGQAAGYDALADVAPELPWNLALPEAVASGVVDALPGGAYWFHHPLIAEILESEMPAGERRAHHRAFARWWQVRPSSGEPAAEAARAALVADHWFRAEDVVAARTWAVRAADASARAGAWSETLRLLRRELAREESAGEVPDTDTRGLLHQARAAAEASGDIEAELELIEKLLAVIDPAGDPLAVAELLIRRGFVRYLTGREFDDGDALAYAEELARTRPPSATLVRSMAWRAMNGRWEASRSAQLSEDALALARESDDAVGIALAAKSVVAFFGDDAASAISYASEALTHAVREKDWLTAAISAEFSATAGDTAWSPWFADEVARHRAFLETVGAPIHQTVSFAVVEADARLSIGEWEACTALLRSCMAVRMHPMWDAGARLSLARLAAMQGRPPEAAGHLARAEELIADAPHFAALEFDAVRAIVALAAGDPEAAYAHAVNGTTWDTLPPTMAEWLVPLAARALADQMERHRAVGTDSGGVLVTLRELTAAYSHVIVEPGEMTPWWMLDVEALQVLYRAEIARALNSADAAPLWRVATIRARRARLRWDEAYAGWRWVEALLRSGQRGLETATVLRDSYRLASRLGAAPIVSALERLATSSHISLAEVLDDHENPVDDDVLPGLTPREREIVAHLVAGRTYAEIASSLVISEKTVSSHVSNILRKTGAKNRVDLTVLVGT</sequence>
<dbReference type="EMBL" id="VDFQ02000002">
    <property type="protein sequence ID" value="KAA1423325.1"/>
    <property type="molecule type" value="Genomic_DNA"/>
</dbReference>
<evidence type="ECO:0000256" key="3">
    <source>
        <dbReference type="SAM" id="MobiDB-lite"/>
    </source>
</evidence>
<protein>
    <submittedName>
        <fullName evidence="5">AAA family ATPase</fullName>
    </submittedName>
</protein>
<organism evidence="5 6">
    <name type="scientific">Mumia zhuanghuii</name>
    <dbReference type="NCBI Taxonomy" id="2585211"/>
    <lineage>
        <taxon>Bacteria</taxon>
        <taxon>Bacillati</taxon>
        <taxon>Actinomycetota</taxon>
        <taxon>Actinomycetes</taxon>
        <taxon>Propionibacteriales</taxon>
        <taxon>Nocardioidaceae</taxon>
        <taxon>Mumia</taxon>
    </lineage>
</organism>
<dbReference type="GO" id="GO:0003677">
    <property type="term" value="F:DNA binding"/>
    <property type="evidence" value="ECO:0007669"/>
    <property type="project" value="InterPro"/>
</dbReference>
<dbReference type="InterPro" id="IPR041664">
    <property type="entry name" value="AAA_16"/>
</dbReference>
<dbReference type="GO" id="GO:0006355">
    <property type="term" value="P:regulation of DNA-templated transcription"/>
    <property type="evidence" value="ECO:0007669"/>
    <property type="project" value="InterPro"/>
</dbReference>
<evidence type="ECO:0000259" key="4">
    <source>
        <dbReference type="PROSITE" id="PS50043"/>
    </source>
</evidence>
<dbReference type="CDD" id="cd06170">
    <property type="entry name" value="LuxR_C_like"/>
    <property type="match status" value="1"/>
</dbReference>
<dbReference type="InterPro" id="IPR000792">
    <property type="entry name" value="Tscrpt_reg_LuxR_C"/>
</dbReference>
<dbReference type="Pfam" id="PF00196">
    <property type="entry name" value="GerE"/>
    <property type="match status" value="1"/>
</dbReference>
<feature type="domain" description="HTH luxR-type" evidence="4">
    <location>
        <begin position="906"/>
        <end position="969"/>
    </location>
</feature>
<dbReference type="Proteomes" id="UP000307768">
    <property type="component" value="Unassembled WGS sequence"/>
</dbReference>
<dbReference type="AlphaFoldDB" id="A0A5Q6RYZ0"/>
<feature type="region of interest" description="Disordered" evidence="3">
    <location>
        <begin position="1"/>
        <end position="20"/>
    </location>
</feature>
<evidence type="ECO:0000313" key="5">
    <source>
        <dbReference type="EMBL" id="KAA1423325.1"/>
    </source>
</evidence>
<accession>A0A5Q6RYZ0</accession>
<dbReference type="PANTHER" id="PTHR16305">
    <property type="entry name" value="TESTICULAR SOLUBLE ADENYLYL CYCLASE"/>
    <property type="match status" value="1"/>
</dbReference>
<dbReference type="PROSITE" id="PS00622">
    <property type="entry name" value="HTH_LUXR_1"/>
    <property type="match status" value="1"/>
</dbReference>
<dbReference type="InterPro" id="IPR036388">
    <property type="entry name" value="WH-like_DNA-bd_sf"/>
</dbReference>
<comment type="caution">
    <text evidence="5">The sequence shown here is derived from an EMBL/GenBank/DDBJ whole genome shotgun (WGS) entry which is preliminary data.</text>
</comment>
<evidence type="ECO:0000313" key="6">
    <source>
        <dbReference type="Proteomes" id="UP000307768"/>
    </source>
</evidence>
<dbReference type="PANTHER" id="PTHR16305:SF35">
    <property type="entry name" value="TRANSCRIPTIONAL ACTIVATOR DOMAIN"/>
    <property type="match status" value="1"/>
</dbReference>
<dbReference type="InterPro" id="IPR027417">
    <property type="entry name" value="P-loop_NTPase"/>
</dbReference>
<reference evidence="5 6" key="1">
    <citation type="submission" date="2019-09" db="EMBL/GenBank/DDBJ databases">
        <title>Mumia zhuanghuii sp. nov. isolated from the intestinal contents of plateau pika (Ochotona curzoniae) in the Qinghai-Tibet plateau of China.</title>
        <authorList>
            <person name="Tian Z."/>
        </authorList>
    </citation>
    <scope>NUCLEOTIDE SEQUENCE [LARGE SCALE GENOMIC DNA]</scope>
    <source>
        <strain evidence="6">350</strain>
    </source>
</reference>
<dbReference type="GO" id="GO:0004016">
    <property type="term" value="F:adenylate cyclase activity"/>
    <property type="evidence" value="ECO:0007669"/>
    <property type="project" value="TreeGrafter"/>
</dbReference>
<feature type="compositionally biased region" description="Basic and acidic residues" evidence="3">
    <location>
        <begin position="1"/>
        <end position="11"/>
    </location>
</feature>
<dbReference type="PRINTS" id="PR00038">
    <property type="entry name" value="HTHLUXR"/>
</dbReference>
<evidence type="ECO:0000256" key="1">
    <source>
        <dbReference type="ARBA" id="ARBA00022741"/>
    </source>
</evidence>
<dbReference type="InterPro" id="IPR016032">
    <property type="entry name" value="Sig_transdc_resp-reg_C-effctor"/>
</dbReference>
<keyword evidence="1" id="KW-0547">Nucleotide-binding</keyword>
<dbReference type="GO" id="GO:0005524">
    <property type="term" value="F:ATP binding"/>
    <property type="evidence" value="ECO:0007669"/>
    <property type="project" value="UniProtKB-KW"/>
</dbReference>
<dbReference type="OrthoDB" id="134712at2"/>
<dbReference type="Gene3D" id="3.40.50.300">
    <property type="entry name" value="P-loop containing nucleotide triphosphate hydrolases"/>
    <property type="match status" value="1"/>
</dbReference>
<proteinExistence type="predicted"/>